<gene>
    <name evidence="1" type="ORF">FCM35_KLT09888</name>
</gene>
<dbReference type="OrthoDB" id="694564at2759"/>
<dbReference type="EMBL" id="SWLB01000002">
    <property type="protein sequence ID" value="KAF3341044.1"/>
    <property type="molecule type" value="Genomic_DNA"/>
</dbReference>
<dbReference type="Proteomes" id="UP000623129">
    <property type="component" value="Unassembled WGS sequence"/>
</dbReference>
<proteinExistence type="predicted"/>
<keyword evidence="2" id="KW-1185">Reference proteome</keyword>
<evidence type="ECO:0000313" key="1">
    <source>
        <dbReference type="EMBL" id="KAF3341044.1"/>
    </source>
</evidence>
<comment type="caution">
    <text evidence="1">The sequence shown here is derived from an EMBL/GenBank/DDBJ whole genome shotgun (WGS) entry which is preliminary data.</text>
</comment>
<evidence type="ECO:0000313" key="2">
    <source>
        <dbReference type="Proteomes" id="UP000623129"/>
    </source>
</evidence>
<dbReference type="AlphaFoldDB" id="A0A833RZD5"/>
<organism evidence="1 2">
    <name type="scientific">Carex littledalei</name>
    <dbReference type="NCBI Taxonomy" id="544730"/>
    <lineage>
        <taxon>Eukaryota</taxon>
        <taxon>Viridiplantae</taxon>
        <taxon>Streptophyta</taxon>
        <taxon>Embryophyta</taxon>
        <taxon>Tracheophyta</taxon>
        <taxon>Spermatophyta</taxon>
        <taxon>Magnoliopsida</taxon>
        <taxon>Liliopsida</taxon>
        <taxon>Poales</taxon>
        <taxon>Cyperaceae</taxon>
        <taxon>Cyperoideae</taxon>
        <taxon>Cariceae</taxon>
        <taxon>Carex</taxon>
        <taxon>Carex subgen. Euthyceras</taxon>
    </lineage>
</organism>
<accession>A0A833RZD5</accession>
<name>A0A833RZD5_9POAL</name>
<protein>
    <submittedName>
        <fullName evidence="1">Uncharacterized protein</fullName>
    </submittedName>
</protein>
<reference evidence="1" key="1">
    <citation type="submission" date="2020-01" db="EMBL/GenBank/DDBJ databases">
        <title>Genome sequence of Kobresia littledalei, the first chromosome-level genome in the family Cyperaceae.</title>
        <authorList>
            <person name="Qu G."/>
        </authorList>
    </citation>
    <scope>NUCLEOTIDE SEQUENCE</scope>
    <source>
        <strain evidence="1">C.B.Clarke</strain>
        <tissue evidence="1">Leaf</tissue>
    </source>
</reference>
<sequence>MLTIFFIILIYLVMHMLFHCSLARVVWFLSLPGLKTDNVQGQLPDVLQSMCSDLDEQGVCIFANIAWAVWKGRCAKVYGGKMQSPHSVLNMALALVHSAENCRLVPLLPVAPDCSDNLMPILTRPQGAHRFYC</sequence>